<evidence type="ECO:0000256" key="1">
    <source>
        <dbReference type="SAM" id="Phobius"/>
    </source>
</evidence>
<keyword evidence="1" id="KW-0472">Membrane</keyword>
<dbReference type="Gene3D" id="1.25.40.10">
    <property type="entry name" value="Tetratricopeptide repeat domain"/>
    <property type="match status" value="1"/>
</dbReference>
<keyword evidence="2" id="KW-0732">Signal</keyword>
<dbReference type="InterPro" id="IPR011990">
    <property type="entry name" value="TPR-like_helical_dom_sf"/>
</dbReference>
<dbReference type="EMBL" id="WVHS01000001">
    <property type="protein sequence ID" value="MXV14225.1"/>
    <property type="molecule type" value="Genomic_DNA"/>
</dbReference>
<keyword evidence="1" id="KW-1133">Transmembrane helix</keyword>
<gene>
    <name evidence="3" type="ORF">GS398_02860</name>
</gene>
<organism evidence="3 4">
    <name type="scientific">Hufsiella ginkgonis</name>
    <dbReference type="NCBI Taxonomy" id="2695274"/>
    <lineage>
        <taxon>Bacteria</taxon>
        <taxon>Pseudomonadati</taxon>
        <taxon>Bacteroidota</taxon>
        <taxon>Sphingobacteriia</taxon>
        <taxon>Sphingobacteriales</taxon>
        <taxon>Sphingobacteriaceae</taxon>
        <taxon>Hufsiella</taxon>
    </lineage>
</organism>
<dbReference type="RefSeq" id="WP_160905211.1">
    <property type="nucleotide sequence ID" value="NZ_WVHS01000001.1"/>
</dbReference>
<dbReference type="AlphaFoldDB" id="A0A7K1XT92"/>
<keyword evidence="1" id="KW-0812">Transmembrane</keyword>
<protein>
    <recommendedName>
        <fullName evidence="5">Tetratricopeptide repeat protein</fullName>
    </recommendedName>
</protein>
<evidence type="ECO:0008006" key="5">
    <source>
        <dbReference type="Google" id="ProtNLM"/>
    </source>
</evidence>
<feature type="signal peptide" evidence="2">
    <location>
        <begin position="1"/>
        <end position="30"/>
    </location>
</feature>
<comment type="caution">
    <text evidence="3">The sequence shown here is derived from an EMBL/GenBank/DDBJ whole genome shotgun (WGS) entry which is preliminary data.</text>
</comment>
<reference evidence="3 4" key="1">
    <citation type="submission" date="2019-11" db="EMBL/GenBank/DDBJ databases">
        <title>Pedobacter sp. HMF7056 Genome sequencing and assembly.</title>
        <authorList>
            <person name="Kang H."/>
            <person name="Kim H."/>
            <person name="Joh K."/>
        </authorList>
    </citation>
    <scope>NUCLEOTIDE SEQUENCE [LARGE SCALE GENOMIC DNA]</scope>
    <source>
        <strain evidence="3 4">HMF7056</strain>
    </source>
</reference>
<proteinExistence type="predicted"/>
<dbReference type="SUPFAM" id="SSF48452">
    <property type="entry name" value="TPR-like"/>
    <property type="match status" value="1"/>
</dbReference>
<feature type="chain" id="PRO_5029696916" description="Tetratricopeptide repeat protein" evidence="2">
    <location>
        <begin position="31"/>
        <end position="376"/>
    </location>
</feature>
<keyword evidence="4" id="KW-1185">Reference proteome</keyword>
<sequence length="376" mass="41314">MKIFIRGLAILLACLPGSCAYGLASETVSAADSSINIHIGKARQFFYRSKPDSMFLELAAARTLSRHSGSKRGLAEVKIVTGDFCLKNSLLGRADSSFRDALALLDTSAASKVLKGELFAGLSMVFFRRRSYPEALEYGRDAVAMFSHAGSTSSLAQAYMQLSAILNRLNRSREAEKLILKQALPLFRSAGNTPARVGCFNVLGDLYDTMNRNSEAKWFFIQANTLGRSLSNTPAIVESLVKLGKIKTRIGDYQLAQRDFSEAQSLATSGGLLSLLSSVHDERSTLYGKTGETVAAEKERSLAAYWKRLADRLEKKQAAGALHYVNNFENEPPAIVENKKPGKVAHPMPVKLIWPYIVIFVLIVAAIILILKFKRK</sequence>
<accession>A0A7K1XT92</accession>
<feature type="transmembrane region" description="Helical" evidence="1">
    <location>
        <begin position="353"/>
        <end position="371"/>
    </location>
</feature>
<evidence type="ECO:0000313" key="4">
    <source>
        <dbReference type="Proteomes" id="UP000451233"/>
    </source>
</evidence>
<evidence type="ECO:0000313" key="3">
    <source>
        <dbReference type="EMBL" id="MXV14225.1"/>
    </source>
</evidence>
<name>A0A7K1XT92_9SPHI</name>
<dbReference type="Proteomes" id="UP000451233">
    <property type="component" value="Unassembled WGS sequence"/>
</dbReference>
<evidence type="ECO:0000256" key="2">
    <source>
        <dbReference type="SAM" id="SignalP"/>
    </source>
</evidence>